<dbReference type="InterPro" id="IPR004509">
    <property type="entry name" value="Competence_ComEA_HhH"/>
</dbReference>
<dbReference type="InterPro" id="IPR051675">
    <property type="entry name" value="Endo/Exo/Phosphatase_dom_1"/>
</dbReference>
<dbReference type="InterPro" id="IPR010994">
    <property type="entry name" value="RuvA_2-like"/>
</dbReference>
<dbReference type="PANTHER" id="PTHR21180:SF32">
    <property type="entry name" value="ENDONUCLEASE_EXONUCLEASE_PHOSPHATASE FAMILY DOMAIN-CONTAINING PROTEIN 1"/>
    <property type="match status" value="1"/>
</dbReference>
<organism evidence="2 3">
    <name type="scientific">Lysinibacillus antri</name>
    <dbReference type="NCBI Taxonomy" id="2498145"/>
    <lineage>
        <taxon>Bacteria</taxon>
        <taxon>Bacillati</taxon>
        <taxon>Bacillota</taxon>
        <taxon>Bacilli</taxon>
        <taxon>Bacillales</taxon>
        <taxon>Bacillaceae</taxon>
        <taxon>Lysinibacillus</taxon>
    </lineage>
</organism>
<dbReference type="InterPro" id="IPR003583">
    <property type="entry name" value="Hlx-hairpin-Hlx_DNA-bd_motif"/>
</dbReference>
<dbReference type="EMBL" id="RYYR01000001">
    <property type="protein sequence ID" value="RUL57161.1"/>
    <property type="molecule type" value="Genomic_DNA"/>
</dbReference>
<evidence type="ECO:0000313" key="3">
    <source>
        <dbReference type="Proteomes" id="UP000287910"/>
    </source>
</evidence>
<dbReference type="GO" id="GO:0003677">
    <property type="term" value="F:DNA binding"/>
    <property type="evidence" value="ECO:0007669"/>
    <property type="project" value="InterPro"/>
</dbReference>
<sequence>MVCIGILYFILQQNDSSGETLEITTIPQEQIEQLNSEVTKEVEEPTNSPVMVDVKGAVHFPGVYELTTEDRVIDAIQLAGGYIEEADTKMINHAQKLVDEMVLYIPKKGEDVETIPNGQVAVATNNQHATSSLIDINSADESQLTTLPGIGPSKAQAIISYREESGAFKSIEDLKKVTGIGDKTFERLREFIEAK</sequence>
<dbReference type="Gene3D" id="3.10.560.10">
    <property type="entry name" value="Outer membrane lipoprotein wza domain like"/>
    <property type="match status" value="1"/>
</dbReference>
<dbReference type="Proteomes" id="UP000287910">
    <property type="component" value="Unassembled WGS sequence"/>
</dbReference>
<dbReference type="GO" id="GO:0015627">
    <property type="term" value="C:type II protein secretion system complex"/>
    <property type="evidence" value="ECO:0007669"/>
    <property type="project" value="TreeGrafter"/>
</dbReference>
<feature type="domain" description="Helix-hairpin-helix DNA-binding motif class 1" evidence="1">
    <location>
        <begin position="172"/>
        <end position="191"/>
    </location>
</feature>
<dbReference type="InterPro" id="IPR019554">
    <property type="entry name" value="Soluble_ligand-bd"/>
</dbReference>
<reference evidence="2 3" key="1">
    <citation type="submission" date="2018-12" db="EMBL/GenBank/DDBJ databases">
        <title>Lysinibacillus antri sp. nov., isolated from a cave soil.</title>
        <authorList>
            <person name="Narsing Rao M.P."/>
            <person name="Zhang H."/>
            <person name="Dong Z.-Y."/>
            <person name="Niu X.-K."/>
            <person name="Zhang K."/>
            <person name="Fang B.-Z."/>
            <person name="Kang Y.-Q."/>
            <person name="Xiao M."/>
            <person name="Li W.-J."/>
        </authorList>
    </citation>
    <scope>NUCLEOTIDE SEQUENCE [LARGE SCALE GENOMIC DNA]</scope>
    <source>
        <strain evidence="2 3">SYSU K30002</strain>
    </source>
</reference>
<evidence type="ECO:0000313" key="2">
    <source>
        <dbReference type="EMBL" id="RUL57161.1"/>
    </source>
</evidence>
<dbReference type="SUPFAM" id="SSF47781">
    <property type="entry name" value="RuvA domain 2-like"/>
    <property type="match status" value="1"/>
</dbReference>
<dbReference type="NCBIfam" id="TIGR00426">
    <property type="entry name" value="competence protein ComEA helix-hairpin-helix repeat region"/>
    <property type="match status" value="1"/>
</dbReference>
<dbReference type="Pfam" id="PF12836">
    <property type="entry name" value="HHH_3"/>
    <property type="match status" value="1"/>
</dbReference>
<gene>
    <name evidence="2" type="ORF">EK386_01230</name>
</gene>
<dbReference type="Pfam" id="PF10531">
    <property type="entry name" value="SLBB"/>
    <property type="match status" value="1"/>
</dbReference>
<keyword evidence="3" id="KW-1185">Reference proteome</keyword>
<evidence type="ECO:0000259" key="1">
    <source>
        <dbReference type="SMART" id="SM00278"/>
    </source>
</evidence>
<comment type="caution">
    <text evidence="2">The sequence shown here is derived from an EMBL/GenBank/DDBJ whole genome shotgun (WGS) entry which is preliminary data.</text>
</comment>
<dbReference type="SMART" id="SM00278">
    <property type="entry name" value="HhH1"/>
    <property type="match status" value="2"/>
</dbReference>
<dbReference type="AlphaFoldDB" id="A0A432LIK7"/>
<proteinExistence type="predicted"/>
<protein>
    <submittedName>
        <fullName evidence="2">ComEA protein</fullName>
    </submittedName>
</protein>
<accession>A0A432LIK7</accession>
<dbReference type="GO" id="GO:0015628">
    <property type="term" value="P:protein secretion by the type II secretion system"/>
    <property type="evidence" value="ECO:0007669"/>
    <property type="project" value="TreeGrafter"/>
</dbReference>
<dbReference type="PANTHER" id="PTHR21180">
    <property type="entry name" value="ENDONUCLEASE/EXONUCLEASE/PHOSPHATASE FAMILY DOMAIN-CONTAINING PROTEIN 1"/>
    <property type="match status" value="1"/>
</dbReference>
<dbReference type="GO" id="GO:0006281">
    <property type="term" value="P:DNA repair"/>
    <property type="evidence" value="ECO:0007669"/>
    <property type="project" value="InterPro"/>
</dbReference>
<dbReference type="Gene3D" id="1.10.150.310">
    <property type="entry name" value="Tex RuvX-like domain-like"/>
    <property type="match status" value="1"/>
</dbReference>
<feature type="domain" description="Helix-hairpin-helix DNA-binding motif class 1" evidence="1">
    <location>
        <begin position="142"/>
        <end position="161"/>
    </location>
</feature>
<name>A0A432LIK7_9BACI</name>